<proteinExistence type="predicted"/>
<feature type="region of interest" description="Disordered" evidence="1">
    <location>
        <begin position="152"/>
        <end position="187"/>
    </location>
</feature>
<gene>
    <name evidence="2" type="ORF">PoB_005801300</name>
</gene>
<comment type="caution">
    <text evidence="2">The sequence shown here is derived from an EMBL/GenBank/DDBJ whole genome shotgun (WGS) entry which is preliminary data.</text>
</comment>
<dbReference type="Proteomes" id="UP000735302">
    <property type="component" value="Unassembled WGS sequence"/>
</dbReference>
<dbReference type="EMBL" id="BLXT01006392">
    <property type="protein sequence ID" value="GFO31508.1"/>
    <property type="molecule type" value="Genomic_DNA"/>
</dbReference>
<evidence type="ECO:0000313" key="3">
    <source>
        <dbReference type="Proteomes" id="UP000735302"/>
    </source>
</evidence>
<sequence length="187" mass="20685">MMMMMTWDDIRLATASDPTMTTLTNTIEDGFPEDRISLDPDLRPYHQFREHLTTFDGVVLYHDRIVIPPSLRDRVLQCLHSAHQGVTQMLPATPRVDHCQICKLQPGQPPMTPDHDPSPGPVIEPLPPTPKATNSKAPVTGLARTLRVLMPHNAPGLKEQAARPRIDPSPGAPQRSARPMNPAHTPA</sequence>
<name>A0AAV4CHR9_9GAST</name>
<dbReference type="PANTHER" id="PTHR37984:SF5">
    <property type="entry name" value="PROTEIN NYNRIN-LIKE"/>
    <property type="match status" value="1"/>
</dbReference>
<evidence type="ECO:0000256" key="1">
    <source>
        <dbReference type="SAM" id="MobiDB-lite"/>
    </source>
</evidence>
<evidence type="ECO:0000313" key="2">
    <source>
        <dbReference type="EMBL" id="GFO31508.1"/>
    </source>
</evidence>
<protein>
    <submittedName>
        <fullName evidence="2">Polyprotein of retroviral origin</fullName>
    </submittedName>
</protein>
<feature type="compositionally biased region" description="Pro residues" evidence="1">
    <location>
        <begin position="107"/>
        <end position="130"/>
    </location>
</feature>
<organism evidence="2 3">
    <name type="scientific">Plakobranchus ocellatus</name>
    <dbReference type="NCBI Taxonomy" id="259542"/>
    <lineage>
        <taxon>Eukaryota</taxon>
        <taxon>Metazoa</taxon>
        <taxon>Spiralia</taxon>
        <taxon>Lophotrochozoa</taxon>
        <taxon>Mollusca</taxon>
        <taxon>Gastropoda</taxon>
        <taxon>Heterobranchia</taxon>
        <taxon>Euthyneura</taxon>
        <taxon>Panpulmonata</taxon>
        <taxon>Sacoglossa</taxon>
        <taxon>Placobranchoidea</taxon>
        <taxon>Plakobranchidae</taxon>
        <taxon>Plakobranchus</taxon>
    </lineage>
</organism>
<dbReference type="InterPro" id="IPR050951">
    <property type="entry name" value="Retrovirus_Pol_polyprotein"/>
</dbReference>
<accession>A0AAV4CHR9</accession>
<reference evidence="2 3" key="1">
    <citation type="journal article" date="2021" name="Elife">
        <title>Chloroplast acquisition without the gene transfer in kleptoplastic sea slugs, Plakobranchus ocellatus.</title>
        <authorList>
            <person name="Maeda T."/>
            <person name="Takahashi S."/>
            <person name="Yoshida T."/>
            <person name="Shimamura S."/>
            <person name="Takaki Y."/>
            <person name="Nagai Y."/>
            <person name="Toyoda A."/>
            <person name="Suzuki Y."/>
            <person name="Arimoto A."/>
            <person name="Ishii H."/>
            <person name="Satoh N."/>
            <person name="Nishiyama T."/>
            <person name="Hasebe M."/>
            <person name="Maruyama T."/>
            <person name="Minagawa J."/>
            <person name="Obokata J."/>
            <person name="Shigenobu S."/>
        </authorList>
    </citation>
    <scope>NUCLEOTIDE SEQUENCE [LARGE SCALE GENOMIC DNA]</scope>
</reference>
<dbReference type="AlphaFoldDB" id="A0AAV4CHR9"/>
<keyword evidence="3" id="KW-1185">Reference proteome</keyword>
<dbReference type="PANTHER" id="PTHR37984">
    <property type="entry name" value="PROTEIN CBG26694"/>
    <property type="match status" value="1"/>
</dbReference>
<feature type="region of interest" description="Disordered" evidence="1">
    <location>
        <begin position="107"/>
        <end position="137"/>
    </location>
</feature>